<feature type="transmembrane region" description="Helical" evidence="5">
    <location>
        <begin position="66"/>
        <end position="86"/>
    </location>
</feature>
<evidence type="ECO:0000256" key="4">
    <source>
        <dbReference type="ARBA" id="ARBA00023136"/>
    </source>
</evidence>
<protein>
    <submittedName>
        <fullName evidence="7">MFS transporter</fullName>
    </submittedName>
</protein>
<dbReference type="EMBL" id="BAAAVT010000010">
    <property type="protein sequence ID" value="GAA3065971.1"/>
    <property type="molecule type" value="Genomic_DNA"/>
</dbReference>
<dbReference type="Gene3D" id="1.20.1250.20">
    <property type="entry name" value="MFS general substrate transporter like domains"/>
    <property type="match status" value="1"/>
</dbReference>
<dbReference type="PRINTS" id="PR01036">
    <property type="entry name" value="TCRTETB"/>
</dbReference>
<feature type="transmembrane region" description="Helical" evidence="5">
    <location>
        <begin position="36"/>
        <end position="54"/>
    </location>
</feature>
<feature type="transmembrane region" description="Helical" evidence="5">
    <location>
        <begin position="205"/>
        <end position="228"/>
    </location>
</feature>
<dbReference type="Proteomes" id="UP001500236">
    <property type="component" value="Unassembled WGS sequence"/>
</dbReference>
<organism evidence="7 8">
    <name type="scientific">Nesterenkonia aethiopica</name>
    <dbReference type="NCBI Taxonomy" id="269144"/>
    <lineage>
        <taxon>Bacteria</taxon>
        <taxon>Bacillati</taxon>
        <taxon>Actinomycetota</taxon>
        <taxon>Actinomycetes</taxon>
        <taxon>Micrococcales</taxon>
        <taxon>Micrococcaceae</taxon>
        <taxon>Nesterenkonia</taxon>
    </lineage>
</organism>
<feature type="transmembrane region" description="Helical" evidence="5">
    <location>
        <begin position="307"/>
        <end position="330"/>
    </location>
</feature>
<feature type="transmembrane region" description="Helical" evidence="5">
    <location>
        <begin position="281"/>
        <end position="301"/>
    </location>
</feature>
<feature type="transmembrane region" description="Helical" evidence="5">
    <location>
        <begin position="234"/>
        <end position="252"/>
    </location>
</feature>
<evidence type="ECO:0000259" key="6">
    <source>
        <dbReference type="PROSITE" id="PS50850"/>
    </source>
</evidence>
<feature type="transmembrane region" description="Helical" evidence="5">
    <location>
        <begin position="159"/>
        <end position="178"/>
    </location>
</feature>
<evidence type="ECO:0000313" key="8">
    <source>
        <dbReference type="Proteomes" id="UP001500236"/>
    </source>
</evidence>
<dbReference type="Pfam" id="PF07690">
    <property type="entry name" value="MFS_1"/>
    <property type="match status" value="1"/>
</dbReference>
<gene>
    <name evidence="7" type="ORF">GCM10010529_18620</name>
</gene>
<reference evidence="8" key="1">
    <citation type="journal article" date="2019" name="Int. J. Syst. Evol. Microbiol.">
        <title>The Global Catalogue of Microorganisms (GCM) 10K type strain sequencing project: providing services to taxonomists for standard genome sequencing and annotation.</title>
        <authorList>
            <consortium name="The Broad Institute Genomics Platform"/>
            <consortium name="The Broad Institute Genome Sequencing Center for Infectious Disease"/>
            <person name="Wu L."/>
            <person name="Ma J."/>
        </authorList>
    </citation>
    <scope>NUCLEOTIDE SEQUENCE [LARGE SCALE GENOMIC DNA]</scope>
    <source>
        <strain evidence="8">JCM 14309</strain>
    </source>
</reference>
<feature type="transmembrane region" description="Helical" evidence="5">
    <location>
        <begin position="417"/>
        <end position="437"/>
    </location>
</feature>
<keyword evidence="3 5" id="KW-1133">Transmembrane helix</keyword>
<feature type="transmembrane region" description="Helical" evidence="5">
    <location>
        <begin position="92"/>
        <end position="112"/>
    </location>
</feature>
<dbReference type="Gene3D" id="1.20.1720.10">
    <property type="entry name" value="Multidrug resistance protein D"/>
    <property type="match status" value="1"/>
</dbReference>
<name>A0ABP6M1N5_9MICC</name>
<feature type="transmembrane region" description="Helical" evidence="5">
    <location>
        <begin position="369"/>
        <end position="388"/>
    </location>
</feature>
<dbReference type="PANTHER" id="PTHR42718:SF39">
    <property type="entry name" value="ACTINORHODIN TRANSPORTER-RELATED"/>
    <property type="match status" value="1"/>
</dbReference>
<comment type="subcellular location">
    <subcellularLocation>
        <location evidence="1">Cell membrane</location>
        <topology evidence="1">Multi-pass membrane protein</topology>
    </subcellularLocation>
</comment>
<dbReference type="InterPro" id="IPR036259">
    <property type="entry name" value="MFS_trans_sf"/>
</dbReference>
<dbReference type="SUPFAM" id="SSF103473">
    <property type="entry name" value="MFS general substrate transporter"/>
    <property type="match status" value="1"/>
</dbReference>
<feature type="domain" description="Major facilitator superfamily (MFS) profile" evidence="6">
    <location>
        <begin position="1"/>
        <end position="469"/>
    </location>
</feature>
<evidence type="ECO:0000256" key="3">
    <source>
        <dbReference type="ARBA" id="ARBA00022989"/>
    </source>
</evidence>
<dbReference type="InterPro" id="IPR011701">
    <property type="entry name" value="MFS"/>
</dbReference>
<keyword evidence="8" id="KW-1185">Reference proteome</keyword>
<keyword evidence="2 5" id="KW-0812">Transmembrane</keyword>
<dbReference type="PROSITE" id="PS50850">
    <property type="entry name" value="MFS"/>
    <property type="match status" value="1"/>
</dbReference>
<proteinExistence type="predicted"/>
<sequence length="476" mass="48292">MVALLTPLFAALMSISIVNVALPAIESGLGAGSSDLQWVLSGYALAFGVVLVPAGRAGDLWGRRRFFLLGVAVFGLASLMSALAPTPMVLNIARVLMGVGAGLLTPQIIGMIQQLFRGSARGRAYGLMSTVIGVAVAAGPAIGGLIIDVVGDDLGWRTTFLINAPLTLLAFVLAFLWLPRTGGGAVTGTTSSTGTRTGSGGRRGLAALDPLGVALLSAAVVLVMLPFIQFRSGTGAFLGAAGLALMTVWAFWERRLGRLDAEAPMVNLALFTRPSYTLNTLVLSLYFLGMPAVWAVVAVYVQQGLGHGALVAGVVTLPSAVMVMLLSTAVGRRVETSGPRMLVVGTVIAVLSMLALAGATALMGAGSGSLWLVGAALALNGLSQALIIPSAQTLSMQDVPARMAGAAGGVAQTSQRLFTAVGIALVTGVYFSIAAAVDHHAAVLVASLAIAACMLSAVLAAVLAARRARRAPAAAS</sequence>
<accession>A0ABP6M1N5</accession>
<feature type="transmembrane region" description="Helical" evidence="5">
    <location>
        <begin position="342"/>
        <end position="363"/>
    </location>
</feature>
<evidence type="ECO:0000256" key="5">
    <source>
        <dbReference type="SAM" id="Phobius"/>
    </source>
</evidence>
<evidence type="ECO:0000256" key="2">
    <source>
        <dbReference type="ARBA" id="ARBA00022692"/>
    </source>
</evidence>
<feature type="transmembrane region" description="Helical" evidence="5">
    <location>
        <begin position="124"/>
        <end position="147"/>
    </location>
</feature>
<evidence type="ECO:0000313" key="7">
    <source>
        <dbReference type="EMBL" id="GAA3065971.1"/>
    </source>
</evidence>
<comment type="caution">
    <text evidence="7">The sequence shown here is derived from an EMBL/GenBank/DDBJ whole genome shotgun (WGS) entry which is preliminary data.</text>
</comment>
<evidence type="ECO:0000256" key="1">
    <source>
        <dbReference type="ARBA" id="ARBA00004651"/>
    </source>
</evidence>
<keyword evidence="4 5" id="KW-0472">Membrane</keyword>
<feature type="transmembrane region" description="Helical" evidence="5">
    <location>
        <begin position="443"/>
        <end position="465"/>
    </location>
</feature>
<dbReference type="PANTHER" id="PTHR42718">
    <property type="entry name" value="MAJOR FACILITATOR SUPERFAMILY MULTIDRUG TRANSPORTER MFSC"/>
    <property type="match status" value="1"/>
</dbReference>
<dbReference type="InterPro" id="IPR020846">
    <property type="entry name" value="MFS_dom"/>
</dbReference>